<evidence type="ECO:0000313" key="8">
    <source>
        <dbReference type="Proteomes" id="UP000015104"/>
    </source>
</evidence>
<dbReference type="AlphaFoldDB" id="T1L1L5"/>
<evidence type="ECO:0000256" key="2">
    <source>
        <dbReference type="ARBA" id="ARBA00022833"/>
    </source>
</evidence>
<name>T1L1L5_TETUR</name>
<feature type="region of interest" description="Disordered" evidence="5">
    <location>
        <begin position="139"/>
        <end position="180"/>
    </location>
</feature>
<dbReference type="GO" id="GO:0051893">
    <property type="term" value="P:regulation of focal adhesion assembly"/>
    <property type="evidence" value="ECO:0007669"/>
    <property type="project" value="TreeGrafter"/>
</dbReference>
<evidence type="ECO:0000256" key="4">
    <source>
        <dbReference type="PROSITE-ProRule" id="PRU00125"/>
    </source>
</evidence>
<dbReference type="PROSITE" id="PS50023">
    <property type="entry name" value="LIM_DOMAIN_2"/>
    <property type="match status" value="1"/>
</dbReference>
<keyword evidence="1 4" id="KW-0479">Metal-binding</keyword>
<dbReference type="PANTHER" id="PTHR15551:SF3">
    <property type="entry name" value="LIM AND CALPONIN HOMOLOGY DOMAINS-CONTAINING PROTEIN 1"/>
    <property type="match status" value="1"/>
</dbReference>
<dbReference type="SMART" id="SM00132">
    <property type="entry name" value="LIM"/>
    <property type="match status" value="1"/>
</dbReference>
<dbReference type="EnsemblMetazoa" id="tetur32g00070.1">
    <property type="protein sequence ID" value="tetur32g00070.1"/>
    <property type="gene ID" value="tetur32g00070"/>
</dbReference>
<keyword evidence="3 4" id="KW-0440">LIM domain</keyword>
<evidence type="ECO:0000259" key="6">
    <source>
        <dbReference type="PROSITE" id="PS50023"/>
    </source>
</evidence>
<dbReference type="Gene3D" id="2.10.110.10">
    <property type="entry name" value="Cysteine Rich Protein"/>
    <property type="match status" value="1"/>
</dbReference>
<keyword evidence="2 4" id="KW-0862">Zinc</keyword>
<sequence length="250" mass="28165">MSDLPGGVITTHCVSTVVRPGSKQNHDPLQFVKIQSTELSQKAVEQIRLAEGVKITKEKNKEVEEEWRNNFLNWKSKRRQSRLTGGEESDSGDNQQRKIKTFSEILNEKAKSGQRIGYNLHKYIGINGLQVTQTPIQTVQQGQLQPQPTQQSQQQSPSHGPLQLAQPLQSQQLHQQQQQQKQMLSVSGKKKCSNCGDELGELNGRGCAAMVIETLALYYHINCFRCSVCHIQLEMLINARVDDEEAQKCS</sequence>
<dbReference type="PANTHER" id="PTHR15551">
    <property type="entry name" value="LIM DOMAIN ONLY 7"/>
    <property type="match status" value="1"/>
</dbReference>
<organism evidence="7 8">
    <name type="scientific">Tetranychus urticae</name>
    <name type="common">Two-spotted spider mite</name>
    <dbReference type="NCBI Taxonomy" id="32264"/>
    <lineage>
        <taxon>Eukaryota</taxon>
        <taxon>Metazoa</taxon>
        <taxon>Ecdysozoa</taxon>
        <taxon>Arthropoda</taxon>
        <taxon>Chelicerata</taxon>
        <taxon>Arachnida</taxon>
        <taxon>Acari</taxon>
        <taxon>Acariformes</taxon>
        <taxon>Trombidiformes</taxon>
        <taxon>Prostigmata</taxon>
        <taxon>Eleutherengona</taxon>
        <taxon>Raphignathae</taxon>
        <taxon>Tetranychoidea</taxon>
        <taxon>Tetranychidae</taxon>
        <taxon>Tetranychus</taxon>
    </lineage>
</organism>
<reference evidence="8" key="1">
    <citation type="submission" date="2011-08" db="EMBL/GenBank/DDBJ databases">
        <authorList>
            <person name="Rombauts S."/>
        </authorList>
    </citation>
    <scope>NUCLEOTIDE SEQUENCE</scope>
    <source>
        <strain evidence="8">London</strain>
    </source>
</reference>
<keyword evidence="8" id="KW-1185">Reference proteome</keyword>
<evidence type="ECO:0000256" key="1">
    <source>
        <dbReference type="ARBA" id="ARBA00022723"/>
    </source>
</evidence>
<dbReference type="HOGENOM" id="CLU_1880679_0_0_1"/>
<dbReference type="GO" id="GO:0001725">
    <property type="term" value="C:stress fiber"/>
    <property type="evidence" value="ECO:0007669"/>
    <property type="project" value="TreeGrafter"/>
</dbReference>
<evidence type="ECO:0000256" key="5">
    <source>
        <dbReference type="SAM" id="MobiDB-lite"/>
    </source>
</evidence>
<dbReference type="EMBL" id="CAEY01000918">
    <property type="status" value="NOT_ANNOTATED_CDS"/>
    <property type="molecule type" value="Genomic_DNA"/>
</dbReference>
<dbReference type="Proteomes" id="UP000015104">
    <property type="component" value="Unassembled WGS sequence"/>
</dbReference>
<dbReference type="STRING" id="32264.T1L1L5"/>
<accession>T1L1L5</accession>
<dbReference type="InterPro" id="IPR001781">
    <property type="entry name" value="Znf_LIM"/>
</dbReference>
<dbReference type="EMBL" id="CAEY01000919">
    <property type="status" value="NOT_ANNOTATED_CDS"/>
    <property type="molecule type" value="Genomic_DNA"/>
</dbReference>
<proteinExistence type="predicted"/>
<dbReference type="GO" id="GO:0032034">
    <property type="term" value="F:myosin II head/neck binding"/>
    <property type="evidence" value="ECO:0007669"/>
    <property type="project" value="TreeGrafter"/>
</dbReference>
<reference evidence="7" key="2">
    <citation type="submission" date="2015-06" db="UniProtKB">
        <authorList>
            <consortium name="EnsemblMetazoa"/>
        </authorList>
    </citation>
    <scope>IDENTIFICATION</scope>
</reference>
<dbReference type="GO" id="GO:0046872">
    <property type="term" value="F:metal ion binding"/>
    <property type="evidence" value="ECO:0007669"/>
    <property type="project" value="UniProtKB-KW"/>
</dbReference>
<protein>
    <recommendedName>
        <fullName evidence="6">LIM zinc-binding domain-containing protein</fullName>
    </recommendedName>
</protein>
<feature type="domain" description="LIM zinc-binding" evidence="6">
    <location>
        <begin position="190"/>
        <end position="250"/>
    </location>
</feature>
<dbReference type="GO" id="GO:0051496">
    <property type="term" value="P:positive regulation of stress fiber assembly"/>
    <property type="evidence" value="ECO:0007669"/>
    <property type="project" value="TreeGrafter"/>
</dbReference>
<evidence type="ECO:0000256" key="3">
    <source>
        <dbReference type="ARBA" id="ARBA00023038"/>
    </source>
</evidence>
<dbReference type="EMBL" id="CAEY01000917">
    <property type="status" value="NOT_ANNOTATED_CDS"/>
    <property type="molecule type" value="Genomic_DNA"/>
</dbReference>
<evidence type="ECO:0000313" key="7">
    <source>
        <dbReference type="EnsemblMetazoa" id="tetur32g00070.1"/>
    </source>
</evidence>